<keyword evidence="4" id="KW-0472">Membrane</keyword>
<sequence>LAPPIPKSWLRIYKLDHILAWSTGLFDCCDDVGGSLRFDLALTARPYLIHACPAVRGAGCLTIFCPCVTFGRIARIVSQGGTYVEVSLIMQAATPVSYYYSVCLIMCFVNLMGCWSSGMNFSLLRERDAVRAAAVADGDGLLLLLLLPRQAAVAVRPHGGALRRLLHPLVLRAMRALPGVSRDQKPRIRRLHRYVLVII</sequence>
<comment type="subcellular location">
    <subcellularLocation>
        <location evidence="1">Membrane</location>
    </subcellularLocation>
</comment>
<dbReference type="Proteomes" id="UP000324897">
    <property type="component" value="Unassembled WGS sequence"/>
</dbReference>
<dbReference type="AlphaFoldDB" id="A0A5J9TTM0"/>
<keyword evidence="6" id="KW-1185">Reference proteome</keyword>
<dbReference type="InterPro" id="IPR006461">
    <property type="entry name" value="PLAC_motif_containing"/>
</dbReference>
<dbReference type="GO" id="GO:0016020">
    <property type="term" value="C:membrane"/>
    <property type="evidence" value="ECO:0007669"/>
    <property type="project" value="UniProtKB-SubCell"/>
</dbReference>
<dbReference type="EMBL" id="RWGY01000031">
    <property type="protein sequence ID" value="TVU14168.1"/>
    <property type="molecule type" value="Genomic_DNA"/>
</dbReference>
<dbReference type="PANTHER" id="PTHR15907">
    <property type="entry name" value="DUF614 FAMILY PROTEIN-RELATED"/>
    <property type="match status" value="1"/>
</dbReference>
<evidence type="ECO:0000256" key="1">
    <source>
        <dbReference type="ARBA" id="ARBA00004370"/>
    </source>
</evidence>
<proteinExistence type="predicted"/>
<evidence type="ECO:0000256" key="4">
    <source>
        <dbReference type="ARBA" id="ARBA00023136"/>
    </source>
</evidence>
<gene>
    <name evidence="5" type="ORF">EJB05_37615</name>
</gene>
<protein>
    <submittedName>
        <fullName evidence="5">Uncharacterized protein</fullName>
    </submittedName>
</protein>
<comment type="caution">
    <text evidence="5">The sequence shown here is derived from an EMBL/GenBank/DDBJ whole genome shotgun (WGS) entry which is preliminary data.</text>
</comment>
<evidence type="ECO:0000313" key="6">
    <source>
        <dbReference type="Proteomes" id="UP000324897"/>
    </source>
</evidence>
<accession>A0A5J9TTM0</accession>
<evidence type="ECO:0000256" key="3">
    <source>
        <dbReference type="ARBA" id="ARBA00022989"/>
    </source>
</evidence>
<feature type="non-terminal residue" evidence="5">
    <location>
        <position position="1"/>
    </location>
</feature>
<evidence type="ECO:0000256" key="2">
    <source>
        <dbReference type="ARBA" id="ARBA00022692"/>
    </source>
</evidence>
<organism evidence="5 6">
    <name type="scientific">Eragrostis curvula</name>
    <name type="common">weeping love grass</name>
    <dbReference type="NCBI Taxonomy" id="38414"/>
    <lineage>
        <taxon>Eukaryota</taxon>
        <taxon>Viridiplantae</taxon>
        <taxon>Streptophyta</taxon>
        <taxon>Embryophyta</taxon>
        <taxon>Tracheophyta</taxon>
        <taxon>Spermatophyta</taxon>
        <taxon>Magnoliopsida</taxon>
        <taxon>Liliopsida</taxon>
        <taxon>Poales</taxon>
        <taxon>Poaceae</taxon>
        <taxon>PACMAD clade</taxon>
        <taxon>Chloridoideae</taxon>
        <taxon>Eragrostideae</taxon>
        <taxon>Eragrostidinae</taxon>
        <taxon>Eragrostis</taxon>
    </lineage>
</organism>
<name>A0A5J9TTM0_9POAL</name>
<evidence type="ECO:0000313" key="5">
    <source>
        <dbReference type="EMBL" id="TVU14168.1"/>
    </source>
</evidence>
<keyword evidence="3" id="KW-1133">Transmembrane helix</keyword>
<dbReference type="OrthoDB" id="1045822at2759"/>
<reference evidence="5 6" key="1">
    <citation type="journal article" date="2019" name="Sci. Rep.">
        <title>A high-quality genome of Eragrostis curvula grass provides insights into Poaceae evolution and supports new strategies to enhance forage quality.</title>
        <authorList>
            <person name="Carballo J."/>
            <person name="Santos B.A.C.M."/>
            <person name="Zappacosta D."/>
            <person name="Garbus I."/>
            <person name="Selva J.P."/>
            <person name="Gallo C.A."/>
            <person name="Diaz A."/>
            <person name="Albertini E."/>
            <person name="Caccamo M."/>
            <person name="Echenique V."/>
        </authorList>
    </citation>
    <scope>NUCLEOTIDE SEQUENCE [LARGE SCALE GENOMIC DNA]</scope>
    <source>
        <strain evidence="6">cv. Victoria</strain>
        <tissue evidence="5">Leaf</tissue>
    </source>
</reference>
<keyword evidence="2" id="KW-0812">Transmembrane</keyword>